<evidence type="ECO:0000313" key="3">
    <source>
        <dbReference type="Proteomes" id="UP000318053"/>
    </source>
</evidence>
<dbReference type="InterPro" id="IPR004155">
    <property type="entry name" value="PBS_lyase_HEAT"/>
</dbReference>
<dbReference type="Pfam" id="PF13646">
    <property type="entry name" value="HEAT_2"/>
    <property type="match status" value="1"/>
</dbReference>
<feature type="signal peptide" evidence="1">
    <location>
        <begin position="1"/>
        <end position="30"/>
    </location>
</feature>
<gene>
    <name evidence="2" type="ORF">CA85_13720</name>
</gene>
<dbReference type="InterPro" id="IPR011989">
    <property type="entry name" value="ARM-like"/>
</dbReference>
<dbReference type="AlphaFoldDB" id="A0A5C5YEK3"/>
<evidence type="ECO:0000313" key="2">
    <source>
        <dbReference type="EMBL" id="TWT72911.1"/>
    </source>
</evidence>
<protein>
    <recommendedName>
        <fullName evidence="4">HEAT repeat protein</fullName>
    </recommendedName>
</protein>
<feature type="chain" id="PRO_5022814677" description="HEAT repeat protein" evidence="1">
    <location>
        <begin position="31"/>
        <end position="715"/>
    </location>
</feature>
<organism evidence="2 3">
    <name type="scientific">Allorhodopirellula solitaria</name>
    <dbReference type="NCBI Taxonomy" id="2527987"/>
    <lineage>
        <taxon>Bacteria</taxon>
        <taxon>Pseudomonadati</taxon>
        <taxon>Planctomycetota</taxon>
        <taxon>Planctomycetia</taxon>
        <taxon>Pirellulales</taxon>
        <taxon>Pirellulaceae</taxon>
        <taxon>Allorhodopirellula</taxon>
    </lineage>
</organism>
<dbReference type="SMART" id="SM00567">
    <property type="entry name" value="EZ_HEAT"/>
    <property type="match status" value="3"/>
</dbReference>
<dbReference type="EMBL" id="SJPK01000003">
    <property type="protein sequence ID" value="TWT72911.1"/>
    <property type="molecule type" value="Genomic_DNA"/>
</dbReference>
<accession>A0A5C5YEK3</accession>
<proteinExistence type="predicted"/>
<evidence type="ECO:0008006" key="4">
    <source>
        <dbReference type="Google" id="ProtNLM"/>
    </source>
</evidence>
<dbReference type="Gene3D" id="1.25.10.10">
    <property type="entry name" value="Leucine-rich Repeat Variant"/>
    <property type="match status" value="3"/>
</dbReference>
<keyword evidence="3" id="KW-1185">Reference proteome</keyword>
<reference evidence="2 3" key="1">
    <citation type="submission" date="2019-02" db="EMBL/GenBank/DDBJ databases">
        <title>Deep-cultivation of Planctomycetes and their phenomic and genomic characterization uncovers novel biology.</title>
        <authorList>
            <person name="Wiegand S."/>
            <person name="Jogler M."/>
            <person name="Boedeker C."/>
            <person name="Pinto D."/>
            <person name="Vollmers J."/>
            <person name="Rivas-Marin E."/>
            <person name="Kohn T."/>
            <person name="Peeters S.H."/>
            <person name="Heuer A."/>
            <person name="Rast P."/>
            <person name="Oberbeckmann S."/>
            <person name="Bunk B."/>
            <person name="Jeske O."/>
            <person name="Meyerdierks A."/>
            <person name="Storesund J.E."/>
            <person name="Kallscheuer N."/>
            <person name="Luecker S."/>
            <person name="Lage O.M."/>
            <person name="Pohl T."/>
            <person name="Merkel B.J."/>
            <person name="Hornburger P."/>
            <person name="Mueller R.-W."/>
            <person name="Bruemmer F."/>
            <person name="Labrenz M."/>
            <person name="Spormann A.M."/>
            <person name="Op Den Camp H."/>
            <person name="Overmann J."/>
            <person name="Amann R."/>
            <person name="Jetten M.S.M."/>
            <person name="Mascher T."/>
            <person name="Medema M.H."/>
            <person name="Devos D.P."/>
            <person name="Kaster A.-K."/>
            <person name="Ovreas L."/>
            <person name="Rohde M."/>
            <person name="Galperin M.Y."/>
            <person name="Jogler C."/>
        </authorList>
    </citation>
    <scope>NUCLEOTIDE SEQUENCE [LARGE SCALE GENOMIC DNA]</scope>
    <source>
        <strain evidence="2 3">CA85</strain>
    </source>
</reference>
<sequence precursor="true">MTLYQTTMPTKQTFLLLLALVWLVPANARGADEIPTETEMIATLTSADAPPADKAITCKQLAVFGSADCIPSVAALLSDPELNSWARITLEAIEDPAAEAALIEAATTLEGLPLVGVINSLGVKRAEAAVDLLSENLGSDDDLVAQASAMSLGKVGGPEATAALDEGLKESRMNIRSAAAEGLIRCAEQVPSDQAIELYDLVLDTELPLPRKVEATRGAILARGKAGIDLLVESLKSDNQRIRYIALTTARELSGDGVPEGLLAARSDVPSSQAALFLVALGDRGDASMLPAMLETIEQPVQSDTDVDIKTAAIGVVQRIGDPSCLDALIAAATDDNDVIAAAGRTALQNVGDDEMNTVIIERAREAEGDALETWLQVIGARRIDAIELLVDAAERDDTGIQTAALTALGDVATLDELPILSKRAFSNSEDQDSGVHATALKAVRAACVRMADKAACVDQLEAAMKDADPASQIEILEILAAMGGPEALLAIEKSALGNSYALQNAATRLLGGWMTVDAANVLEKVAAKRDHPYRIRAARGYLRLLRQFPMPPARRDSMAETAMSLSTRDEEKRLLLDAAGRYPSLKMLELTVQIGENSSLQNEAQAVGMAIARDLEPSDRVTDLLNDLDIQEVKVEIVRARYGAPGEEVDVTERLQKQVGNLPIIRLANPNYNSNFGGDPAPGKPKRLTIEYRIDGKKGSSVFEENAPVVLEIP</sequence>
<comment type="caution">
    <text evidence="2">The sequence shown here is derived from an EMBL/GenBank/DDBJ whole genome shotgun (WGS) entry which is preliminary data.</text>
</comment>
<dbReference type="SUPFAM" id="SSF48371">
    <property type="entry name" value="ARM repeat"/>
    <property type="match status" value="2"/>
</dbReference>
<keyword evidence="1" id="KW-0732">Signal</keyword>
<dbReference type="InterPro" id="IPR016024">
    <property type="entry name" value="ARM-type_fold"/>
</dbReference>
<dbReference type="Proteomes" id="UP000318053">
    <property type="component" value="Unassembled WGS sequence"/>
</dbReference>
<name>A0A5C5YEK3_9BACT</name>
<evidence type="ECO:0000256" key="1">
    <source>
        <dbReference type="SAM" id="SignalP"/>
    </source>
</evidence>